<evidence type="ECO:0000256" key="3">
    <source>
        <dbReference type="ARBA" id="ARBA00023163"/>
    </source>
</evidence>
<keyword evidence="3" id="KW-0804">Transcription</keyword>
<dbReference type="InterPro" id="IPR050109">
    <property type="entry name" value="HTH-type_TetR-like_transc_reg"/>
</dbReference>
<sequence length="225" mass="24019">MARSIWLRQERSGRGPAPEHSRAQIAAAAMELADAGGLDALSMRKVAAAVGAGAASLYRYVETRDELLELMADAAAGEIEISRPPSGDWRADLVALAHEIREVYRRHPWMLDIAPGRVAFGPRTVDVLEYALSVMQDLDVPAGTKMEAFALMNGFVALLVRTEIAMGGATTDWQESQAEFLASVVTAGRHPHLAAAFTAPPAPPVADLLDGVLPRVLTGLLDSGR</sequence>
<dbReference type="InterPro" id="IPR004111">
    <property type="entry name" value="Repressor_TetR_C"/>
</dbReference>
<feature type="domain" description="HTH tetR-type" evidence="5">
    <location>
        <begin position="19"/>
        <end position="79"/>
    </location>
</feature>
<gene>
    <name evidence="6" type="ORF">HF577_19375</name>
</gene>
<proteinExistence type="predicted"/>
<dbReference type="PROSITE" id="PS50977">
    <property type="entry name" value="HTH_TETR_2"/>
    <property type="match status" value="1"/>
</dbReference>
<organism evidence="6 7">
    <name type="scientific">Pseudonocardia xinjiangensis</name>
    <dbReference type="NCBI Taxonomy" id="75289"/>
    <lineage>
        <taxon>Bacteria</taxon>
        <taxon>Bacillati</taxon>
        <taxon>Actinomycetota</taxon>
        <taxon>Actinomycetes</taxon>
        <taxon>Pseudonocardiales</taxon>
        <taxon>Pseudonocardiaceae</taxon>
        <taxon>Pseudonocardia</taxon>
    </lineage>
</organism>
<dbReference type="Gene3D" id="1.10.10.60">
    <property type="entry name" value="Homeodomain-like"/>
    <property type="match status" value="1"/>
</dbReference>
<dbReference type="Pfam" id="PF02909">
    <property type="entry name" value="TetR_C_1"/>
    <property type="match status" value="1"/>
</dbReference>
<dbReference type="EMBL" id="JAAXKY010000063">
    <property type="protein sequence ID" value="NMH79242.1"/>
    <property type="molecule type" value="Genomic_DNA"/>
</dbReference>
<evidence type="ECO:0000256" key="1">
    <source>
        <dbReference type="ARBA" id="ARBA00023015"/>
    </source>
</evidence>
<dbReference type="PANTHER" id="PTHR30055">
    <property type="entry name" value="HTH-TYPE TRANSCRIPTIONAL REGULATOR RUTR"/>
    <property type="match status" value="1"/>
</dbReference>
<evidence type="ECO:0000313" key="7">
    <source>
        <dbReference type="Proteomes" id="UP001296706"/>
    </source>
</evidence>
<protein>
    <submittedName>
        <fullName evidence="6">TetR family transcriptional regulator</fullName>
    </submittedName>
</protein>
<comment type="caution">
    <text evidence="6">The sequence shown here is derived from an EMBL/GenBank/DDBJ whole genome shotgun (WGS) entry which is preliminary data.</text>
</comment>
<evidence type="ECO:0000313" key="6">
    <source>
        <dbReference type="EMBL" id="NMH79242.1"/>
    </source>
</evidence>
<keyword evidence="1" id="KW-0805">Transcription regulation</keyword>
<dbReference type="PANTHER" id="PTHR30055:SF151">
    <property type="entry name" value="TRANSCRIPTIONAL REGULATORY PROTEIN"/>
    <property type="match status" value="1"/>
</dbReference>
<accession>A0ABX1RFS8</accession>
<name>A0ABX1RFS8_9PSEU</name>
<reference evidence="6 7" key="1">
    <citation type="submission" date="2020-04" db="EMBL/GenBank/DDBJ databases">
        <authorList>
            <person name="Klaysubun C."/>
            <person name="Duangmal K."/>
            <person name="Lipun K."/>
        </authorList>
    </citation>
    <scope>NUCLEOTIDE SEQUENCE [LARGE SCALE GENOMIC DNA]</scope>
    <source>
        <strain evidence="6 7">JCM 11839</strain>
    </source>
</reference>
<dbReference type="SUPFAM" id="SSF46689">
    <property type="entry name" value="Homeodomain-like"/>
    <property type="match status" value="1"/>
</dbReference>
<evidence type="ECO:0000256" key="4">
    <source>
        <dbReference type="PROSITE-ProRule" id="PRU00335"/>
    </source>
</evidence>
<dbReference type="RefSeq" id="WP_169397310.1">
    <property type="nucleotide sequence ID" value="NZ_BAAAJH010000026.1"/>
</dbReference>
<feature type="DNA-binding region" description="H-T-H motif" evidence="4">
    <location>
        <begin position="42"/>
        <end position="61"/>
    </location>
</feature>
<dbReference type="InterPro" id="IPR036271">
    <property type="entry name" value="Tet_transcr_reg_TetR-rel_C_sf"/>
</dbReference>
<dbReference type="Gene3D" id="1.10.357.10">
    <property type="entry name" value="Tetracycline Repressor, domain 2"/>
    <property type="match status" value="1"/>
</dbReference>
<dbReference type="Proteomes" id="UP001296706">
    <property type="component" value="Unassembled WGS sequence"/>
</dbReference>
<dbReference type="InterPro" id="IPR001647">
    <property type="entry name" value="HTH_TetR"/>
</dbReference>
<evidence type="ECO:0000256" key="2">
    <source>
        <dbReference type="ARBA" id="ARBA00023125"/>
    </source>
</evidence>
<dbReference type="Pfam" id="PF00440">
    <property type="entry name" value="TetR_N"/>
    <property type="match status" value="1"/>
</dbReference>
<evidence type="ECO:0000259" key="5">
    <source>
        <dbReference type="PROSITE" id="PS50977"/>
    </source>
</evidence>
<dbReference type="SUPFAM" id="SSF48498">
    <property type="entry name" value="Tetracyclin repressor-like, C-terminal domain"/>
    <property type="match status" value="1"/>
</dbReference>
<keyword evidence="7" id="KW-1185">Reference proteome</keyword>
<keyword evidence="2 4" id="KW-0238">DNA-binding</keyword>
<dbReference type="InterPro" id="IPR009057">
    <property type="entry name" value="Homeodomain-like_sf"/>
</dbReference>